<feature type="transmembrane region" description="Helical" evidence="11">
    <location>
        <begin position="66"/>
        <end position="87"/>
    </location>
</feature>
<dbReference type="Pfam" id="PF00153">
    <property type="entry name" value="Mito_carr"/>
    <property type="match status" value="3"/>
</dbReference>
<sequence>MSTTAKLTPFGDAVAGAGGALLALTAVYPLDIIKTRMQVQSKSADAYTSTWDAFLKILRKEGISGLYAGLPAGLIGVASTNFAYFYWYSILRGGYAKRVKDISTSMELVLGAGAGALAQIFTIPVSVVSTRQQTTPSDERGSLWQTWWDIVEEEGWTGLWKGLKPSLVLVVNPAITYGAFEKIKKWFLARSGGKSLSALEVFLVGALAKTAATLITYPYIMAKVRLQWKPPKNAEGAKQYERYTGAVDVLKKVWKKDGLKGLYNGMDAQIYKAVLSQALLLMLKEKLTVYTLILFAFFNQRKLRT</sequence>
<accession>A0A1Y1X6C2</accession>
<evidence type="ECO:0000313" key="13">
    <source>
        <dbReference type="Proteomes" id="UP000193498"/>
    </source>
</evidence>
<keyword evidence="13" id="KW-1185">Reference proteome</keyword>
<dbReference type="PROSITE" id="PS50920">
    <property type="entry name" value="SOLCAR"/>
    <property type="match status" value="3"/>
</dbReference>
<evidence type="ECO:0000256" key="2">
    <source>
        <dbReference type="ARBA" id="ARBA00006375"/>
    </source>
</evidence>
<protein>
    <submittedName>
        <fullName evidence="12">Peroxisomal adenine nucleotide transporter 1</fullName>
    </submittedName>
</protein>
<proteinExistence type="inferred from homology"/>
<evidence type="ECO:0000256" key="6">
    <source>
        <dbReference type="ARBA" id="ARBA00022989"/>
    </source>
</evidence>
<dbReference type="OrthoDB" id="446044at2759"/>
<dbReference type="PANTHER" id="PTHR45939">
    <property type="entry name" value="PEROXISOMAL MEMBRANE PROTEIN PMP34-RELATED"/>
    <property type="match status" value="1"/>
</dbReference>
<feature type="transmembrane region" description="Helical" evidence="11">
    <location>
        <begin position="274"/>
        <end position="298"/>
    </location>
</feature>
<dbReference type="InterPro" id="IPR023395">
    <property type="entry name" value="MCP_dom_sf"/>
</dbReference>
<feature type="transmembrane region" description="Helical" evidence="11">
    <location>
        <begin position="201"/>
        <end position="220"/>
    </location>
</feature>
<evidence type="ECO:0000256" key="4">
    <source>
        <dbReference type="ARBA" id="ARBA00022692"/>
    </source>
</evidence>
<reference evidence="12 13" key="1">
    <citation type="submission" date="2016-07" db="EMBL/GenBank/DDBJ databases">
        <title>Pervasive Adenine N6-methylation of Active Genes in Fungi.</title>
        <authorList>
            <consortium name="DOE Joint Genome Institute"/>
            <person name="Mondo S.J."/>
            <person name="Dannebaum R.O."/>
            <person name="Kuo R.C."/>
            <person name="Labutti K."/>
            <person name="Haridas S."/>
            <person name="Kuo A."/>
            <person name="Salamov A."/>
            <person name="Ahrendt S.R."/>
            <person name="Lipzen A."/>
            <person name="Sullivan W."/>
            <person name="Andreopoulos W.B."/>
            <person name="Clum A."/>
            <person name="Lindquist E."/>
            <person name="Daum C."/>
            <person name="Ramamoorthy G.K."/>
            <person name="Gryganskyi A."/>
            <person name="Culley D."/>
            <person name="Magnuson J.K."/>
            <person name="James T.Y."/>
            <person name="O'Malley M.A."/>
            <person name="Stajich J.E."/>
            <person name="Spatafora J.W."/>
            <person name="Visel A."/>
            <person name="Grigoriev I.V."/>
        </authorList>
    </citation>
    <scope>NUCLEOTIDE SEQUENCE [LARGE SCALE GENOMIC DNA]</scope>
    <source>
        <strain evidence="12 13">CBS 931.73</strain>
    </source>
</reference>
<dbReference type="InterPro" id="IPR052217">
    <property type="entry name" value="Mito/Peroxisomal_Carrier"/>
</dbReference>
<evidence type="ECO:0000256" key="5">
    <source>
        <dbReference type="ARBA" id="ARBA00022737"/>
    </source>
</evidence>
<evidence type="ECO:0000313" key="12">
    <source>
        <dbReference type="EMBL" id="ORX81215.1"/>
    </source>
</evidence>
<evidence type="ECO:0000256" key="3">
    <source>
        <dbReference type="ARBA" id="ARBA00022448"/>
    </source>
</evidence>
<dbReference type="PANTHER" id="PTHR45939:SF1">
    <property type="entry name" value="MITOCHONDRIAL THIAMINE PYROPHOSPHATE CARRIER 1-RELATED"/>
    <property type="match status" value="1"/>
</dbReference>
<dbReference type="Gene3D" id="1.50.40.10">
    <property type="entry name" value="Mitochondrial carrier domain"/>
    <property type="match status" value="1"/>
</dbReference>
<dbReference type="InterPro" id="IPR002067">
    <property type="entry name" value="MCP"/>
</dbReference>
<feature type="repeat" description="Solcar" evidence="9">
    <location>
        <begin position="196"/>
        <end position="290"/>
    </location>
</feature>
<keyword evidence="6 11" id="KW-1133">Transmembrane helix</keyword>
<feature type="transmembrane region" description="Helical" evidence="11">
    <location>
        <begin position="108"/>
        <end position="128"/>
    </location>
</feature>
<keyword evidence="7" id="KW-0496">Mitochondrion</keyword>
<keyword evidence="8 9" id="KW-0472">Membrane</keyword>
<keyword evidence="4 9" id="KW-0812">Transmembrane</keyword>
<comment type="similarity">
    <text evidence="2 10">Belongs to the mitochondrial carrier (TC 2.A.29) family.</text>
</comment>
<comment type="caution">
    <text evidence="12">The sequence shown here is derived from an EMBL/GenBank/DDBJ whole genome shotgun (WGS) entry which is preliminary data.</text>
</comment>
<evidence type="ECO:0000256" key="10">
    <source>
        <dbReference type="RuleBase" id="RU000488"/>
    </source>
</evidence>
<dbReference type="SUPFAM" id="SSF103506">
    <property type="entry name" value="Mitochondrial carrier"/>
    <property type="match status" value="1"/>
</dbReference>
<name>A0A1Y1X6C2_9FUNG</name>
<feature type="repeat" description="Solcar" evidence="9">
    <location>
        <begin position="7"/>
        <end position="94"/>
    </location>
</feature>
<feature type="repeat" description="Solcar" evidence="9">
    <location>
        <begin position="102"/>
        <end position="186"/>
    </location>
</feature>
<evidence type="ECO:0000256" key="8">
    <source>
        <dbReference type="ARBA" id="ARBA00023136"/>
    </source>
</evidence>
<evidence type="ECO:0000256" key="11">
    <source>
        <dbReference type="SAM" id="Phobius"/>
    </source>
</evidence>
<dbReference type="InterPro" id="IPR018108">
    <property type="entry name" value="MCP_transmembrane"/>
</dbReference>
<dbReference type="STRING" id="1314790.A0A1Y1X6C2"/>
<comment type="subcellular location">
    <subcellularLocation>
        <location evidence="1">Mitochondrion membrane</location>
        <topology evidence="1">Multi-pass membrane protein</topology>
    </subcellularLocation>
</comment>
<keyword evidence="3 10" id="KW-0813">Transport</keyword>
<dbReference type="InParanoid" id="A0A1Y1X6C2"/>
<organism evidence="12 13">
    <name type="scientific">Basidiobolus meristosporus CBS 931.73</name>
    <dbReference type="NCBI Taxonomy" id="1314790"/>
    <lineage>
        <taxon>Eukaryota</taxon>
        <taxon>Fungi</taxon>
        <taxon>Fungi incertae sedis</taxon>
        <taxon>Zoopagomycota</taxon>
        <taxon>Entomophthoromycotina</taxon>
        <taxon>Basidiobolomycetes</taxon>
        <taxon>Basidiobolales</taxon>
        <taxon>Basidiobolaceae</taxon>
        <taxon>Basidiobolus</taxon>
    </lineage>
</organism>
<evidence type="ECO:0000256" key="7">
    <source>
        <dbReference type="ARBA" id="ARBA00023128"/>
    </source>
</evidence>
<dbReference type="AlphaFoldDB" id="A0A1Y1X6C2"/>
<evidence type="ECO:0000256" key="1">
    <source>
        <dbReference type="ARBA" id="ARBA00004225"/>
    </source>
</evidence>
<keyword evidence="5" id="KW-0677">Repeat</keyword>
<dbReference type="Proteomes" id="UP000193498">
    <property type="component" value="Unassembled WGS sequence"/>
</dbReference>
<dbReference type="GO" id="GO:0015217">
    <property type="term" value="F:ADP transmembrane transporter activity"/>
    <property type="evidence" value="ECO:0007669"/>
    <property type="project" value="TreeGrafter"/>
</dbReference>
<dbReference type="GO" id="GO:0031966">
    <property type="term" value="C:mitochondrial membrane"/>
    <property type="evidence" value="ECO:0007669"/>
    <property type="project" value="UniProtKB-SubCell"/>
</dbReference>
<gene>
    <name evidence="12" type="ORF">K493DRAFT_342431</name>
</gene>
<dbReference type="PRINTS" id="PR00926">
    <property type="entry name" value="MITOCARRIER"/>
</dbReference>
<dbReference type="EMBL" id="MCFE01000712">
    <property type="protein sequence ID" value="ORX81215.1"/>
    <property type="molecule type" value="Genomic_DNA"/>
</dbReference>
<evidence type="ECO:0000256" key="9">
    <source>
        <dbReference type="PROSITE-ProRule" id="PRU00282"/>
    </source>
</evidence>